<dbReference type="Proteomes" id="UP000234271">
    <property type="component" value="Chromosome"/>
</dbReference>
<feature type="domain" description="Nicotinate/nicotinamide phosphoribosyltransferase" evidence="10">
    <location>
        <begin position="167"/>
        <end position="348"/>
    </location>
</feature>
<dbReference type="PANTHER" id="PTHR11098:SF1">
    <property type="entry name" value="NICOTINATE PHOSPHORIBOSYLTRANSFERASE"/>
    <property type="match status" value="1"/>
</dbReference>
<dbReference type="Pfam" id="PF04095">
    <property type="entry name" value="NAPRTase"/>
    <property type="match status" value="1"/>
</dbReference>
<dbReference type="AlphaFoldDB" id="A0A2N9YGB2"/>
<evidence type="ECO:0000256" key="5">
    <source>
        <dbReference type="ARBA" id="ARBA00022598"/>
    </source>
</evidence>
<dbReference type="STRING" id="288004.AL038_11760"/>
<proteinExistence type="inferred from homology"/>
<evidence type="ECO:0000259" key="11">
    <source>
        <dbReference type="Pfam" id="PF17767"/>
    </source>
</evidence>
<evidence type="ECO:0000256" key="7">
    <source>
        <dbReference type="ARBA" id="ARBA00022679"/>
    </source>
</evidence>
<dbReference type="Gene3D" id="3.20.20.70">
    <property type="entry name" value="Aldolase class I"/>
    <property type="match status" value="1"/>
</dbReference>
<dbReference type="NCBIfam" id="TIGR01513">
    <property type="entry name" value="NAPRTase_put"/>
    <property type="match status" value="1"/>
</dbReference>
<keyword evidence="13" id="KW-0328">Glycosyltransferase</keyword>
<keyword evidence="7 9" id="KW-0808">Transferase</keyword>
<evidence type="ECO:0000259" key="10">
    <source>
        <dbReference type="Pfam" id="PF04095"/>
    </source>
</evidence>
<dbReference type="GO" id="GO:0034355">
    <property type="term" value="P:NAD+ biosynthetic process via the salvage pathway"/>
    <property type="evidence" value="ECO:0007669"/>
    <property type="project" value="TreeGrafter"/>
</dbReference>
<dbReference type="NCBIfam" id="NF009131">
    <property type="entry name" value="PRK12484.1"/>
    <property type="match status" value="1"/>
</dbReference>
<dbReference type="SUPFAM" id="SSF51690">
    <property type="entry name" value="Nicotinate/Quinolinate PRTase C-terminal domain-like"/>
    <property type="match status" value="1"/>
</dbReference>
<dbReference type="KEGG" id="blep:AL038_11760"/>
<dbReference type="Pfam" id="PF17767">
    <property type="entry name" value="NAPRTase_N"/>
    <property type="match status" value="1"/>
</dbReference>
<keyword evidence="14" id="KW-1185">Reference proteome</keyword>
<comment type="pathway">
    <text evidence="1 9">Cofactor biosynthesis; NAD(+) biosynthesis; nicotinate D-ribonucleotide from nicotinate: step 1/1.</text>
</comment>
<sequence length="495" mass="55437">MNHLQQLYGHSLALLTDLYQLTMAYGYWKTGRQDQEVVFSLFFRKPPYQGGYTVSAGLNNALELIEQLHFTADDITYLASITGNDGKPLFEKDFLDYLHQLRFTCNIDAIPEGTLVFPHQPLLRVQGSLIQCQLLETALLTIVNYQTLIATKAARVCQAAAGDIVLEFGLRRAQGIDGGISASRAAYIGGCVGTSNVLAGKLYNIPVKGTHAHSWVMVFPEELEAFQTYADVLPNNCIFLVDTYDTLQGVQNAIQIGIKLRQQGHEMAGIRLDSGDLLSLSQHARRLLDQAGFPDALIVASNDLDEYTIQDLKNRGAAINAWGVGTKLVTSYDEPALGGVYKLTAIKTPQGIWDYRIKVSEQTIKTTNPAILQVRRFYNDQGFFLGDMLYDILQPPTQTPVLVNINDTQKLLKISPEVAYEDLLVPVMRHGKATITDNTLEQIRQHLQQQLQRYPENFKRLNNPDSYPVSLEGGVFLLKEHLINQIKQSKTRYQM</sequence>
<keyword evidence="6 9" id="KW-0662">Pyridine nucleotide biosynthesis</keyword>
<evidence type="ECO:0000313" key="13">
    <source>
        <dbReference type="EMBL" id="AUI69429.1"/>
    </source>
</evidence>
<feature type="domain" description="Nicotinate phosphoribosyltransferase C-terminal" evidence="12">
    <location>
        <begin position="373"/>
        <end position="475"/>
    </location>
</feature>
<dbReference type="GO" id="GO:0047280">
    <property type="term" value="F:nicotinamide phosphoribosyltransferase activity"/>
    <property type="evidence" value="ECO:0007669"/>
    <property type="project" value="UniProtKB-ARBA"/>
</dbReference>
<dbReference type="Pfam" id="PF17956">
    <property type="entry name" value="NAPRTase_C"/>
    <property type="match status" value="1"/>
</dbReference>
<evidence type="ECO:0000256" key="4">
    <source>
        <dbReference type="ARBA" id="ARBA00022553"/>
    </source>
</evidence>
<dbReference type="SUPFAM" id="SSF54675">
    <property type="entry name" value="Nicotinate/Quinolinate PRTase N-terminal domain-like"/>
    <property type="match status" value="1"/>
</dbReference>
<evidence type="ECO:0000256" key="9">
    <source>
        <dbReference type="RuleBase" id="RU365100"/>
    </source>
</evidence>
<evidence type="ECO:0000256" key="6">
    <source>
        <dbReference type="ARBA" id="ARBA00022642"/>
    </source>
</evidence>
<dbReference type="InterPro" id="IPR041619">
    <property type="entry name" value="NAPRTase_C"/>
</dbReference>
<dbReference type="PIRSF" id="PIRSF000484">
    <property type="entry name" value="NAPRT"/>
    <property type="match status" value="1"/>
</dbReference>
<comment type="catalytic activity">
    <reaction evidence="8 9">
        <text>5-phospho-alpha-D-ribose 1-diphosphate + nicotinate + ATP + H2O = nicotinate beta-D-ribonucleotide + ADP + phosphate + diphosphate</text>
        <dbReference type="Rhea" id="RHEA:36163"/>
        <dbReference type="ChEBI" id="CHEBI:15377"/>
        <dbReference type="ChEBI" id="CHEBI:30616"/>
        <dbReference type="ChEBI" id="CHEBI:32544"/>
        <dbReference type="ChEBI" id="CHEBI:33019"/>
        <dbReference type="ChEBI" id="CHEBI:43474"/>
        <dbReference type="ChEBI" id="CHEBI:57502"/>
        <dbReference type="ChEBI" id="CHEBI:58017"/>
        <dbReference type="ChEBI" id="CHEBI:456216"/>
        <dbReference type="EC" id="6.3.4.21"/>
    </reaction>
</comment>
<keyword evidence="5 9" id="KW-0436">Ligase</keyword>
<dbReference type="GO" id="GO:0004516">
    <property type="term" value="F:nicotinate phosphoribosyltransferase activity"/>
    <property type="evidence" value="ECO:0007669"/>
    <property type="project" value="UniProtKB-UniRule"/>
</dbReference>
<dbReference type="InterPro" id="IPR007229">
    <property type="entry name" value="Nic_PRibTrfase-Fam"/>
</dbReference>
<dbReference type="FunFam" id="3.20.20.70:FF:000076">
    <property type="entry name" value="Nicotinate phosphoribosyltransferase"/>
    <property type="match status" value="1"/>
</dbReference>
<keyword evidence="4" id="KW-0597">Phosphoprotein</keyword>
<dbReference type="NCBIfam" id="NF006695">
    <property type="entry name" value="PRK09243.1-2"/>
    <property type="match status" value="1"/>
</dbReference>
<feature type="domain" description="Nicotinate phosphoribosyltransferase N-terminal" evidence="11">
    <location>
        <begin position="14"/>
        <end position="144"/>
    </location>
</feature>
<evidence type="ECO:0000256" key="3">
    <source>
        <dbReference type="ARBA" id="ARBA00013236"/>
    </source>
</evidence>
<name>A0A2N9YGB2_9GAMM</name>
<accession>A0A2N9YGB2</accession>
<evidence type="ECO:0000256" key="1">
    <source>
        <dbReference type="ARBA" id="ARBA00004952"/>
    </source>
</evidence>
<dbReference type="InterPro" id="IPR036068">
    <property type="entry name" value="Nicotinate_pribotase-like_C"/>
</dbReference>
<dbReference type="CDD" id="cd01570">
    <property type="entry name" value="NAPRTase_A"/>
    <property type="match status" value="1"/>
</dbReference>
<dbReference type="RefSeq" id="WP_062153066.1">
    <property type="nucleotide sequence ID" value="NZ_CP012373.2"/>
</dbReference>
<evidence type="ECO:0000313" key="14">
    <source>
        <dbReference type="Proteomes" id="UP000234271"/>
    </source>
</evidence>
<dbReference type="InterPro" id="IPR040727">
    <property type="entry name" value="NAPRTase_N"/>
</dbReference>
<gene>
    <name evidence="13" type="ORF">BLE401_12515</name>
</gene>
<dbReference type="PANTHER" id="PTHR11098">
    <property type="entry name" value="NICOTINATE PHOSPHORIBOSYLTRANSFERASE"/>
    <property type="match status" value="1"/>
</dbReference>
<comment type="function">
    <text evidence="9">Catalyzes the first step in the biosynthesis of NAD from nicotinic acid, the ATP-dependent synthesis of beta-nicotinate D-ribonucleotide from nicotinate and 5-phospho-D-ribose 1-phosphate.</text>
</comment>
<dbReference type="InterPro" id="IPR041525">
    <property type="entry name" value="N/Namide_PRibTrfase"/>
</dbReference>
<dbReference type="EC" id="6.3.4.21" evidence="3 9"/>
<dbReference type="Gene3D" id="3.20.140.10">
    <property type="entry name" value="nicotinate phosphoribosyltransferase"/>
    <property type="match status" value="1"/>
</dbReference>
<dbReference type="GO" id="GO:0005829">
    <property type="term" value="C:cytosol"/>
    <property type="evidence" value="ECO:0007669"/>
    <property type="project" value="TreeGrafter"/>
</dbReference>
<comment type="PTM">
    <text evidence="9">Transiently phosphorylated on a His residue during the reaction cycle. Phosphorylation strongly increases the affinity for substrates and increases the rate of nicotinate D-ribonucleotide production. Dephosphorylation regenerates the low-affinity form of the enzyme, leading to product release.</text>
</comment>
<reference evidence="14" key="1">
    <citation type="submission" date="2016-12" db="EMBL/GenBank/DDBJ databases">
        <title>Complete Genome Sequence of Beggiatoa leptomitiformis D-401.</title>
        <authorList>
            <person name="Fomenkov A."/>
            <person name="Vincze T."/>
            <person name="Grabovich M."/>
            <person name="Anton B.P."/>
            <person name="Dubinina G."/>
            <person name="Orlova M."/>
            <person name="Belousova E."/>
            <person name="Roberts R.J."/>
        </authorList>
    </citation>
    <scope>NUCLEOTIDE SEQUENCE [LARGE SCALE GENOMIC DNA]</scope>
    <source>
        <strain evidence="14">D-401</strain>
    </source>
</reference>
<dbReference type="OrthoDB" id="9771406at2"/>
<dbReference type="InterPro" id="IPR013785">
    <property type="entry name" value="Aldolase_TIM"/>
</dbReference>
<evidence type="ECO:0000259" key="12">
    <source>
        <dbReference type="Pfam" id="PF17956"/>
    </source>
</evidence>
<comment type="similarity">
    <text evidence="2 9">Belongs to the NAPRTase family.</text>
</comment>
<organism evidence="13 14">
    <name type="scientific">Beggiatoa leptomitoformis</name>
    <dbReference type="NCBI Taxonomy" id="288004"/>
    <lineage>
        <taxon>Bacteria</taxon>
        <taxon>Pseudomonadati</taxon>
        <taxon>Pseudomonadota</taxon>
        <taxon>Gammaproteobacteria</taxon>
        <taxon>Thiotrichales</taxon>
        <taxon>Thiotrichaceae</taxon>
        <taxon>Beggiatoa</taxon>
    </lineage>
</organism>
<evidence type="ECO:0000256" key="2">
    <source>
        <dbReference type="ARBA" id="ARBA00010897"/>
    </source>
</evidence>
<evidence type="ECO:0000256" key="8">
    <source>
        <dbReference type="ARBA" id="ARBA00048668"/>
    </source>
</evidence>
<dbReference type="InterPro" id="IPR006405">
    <property type="entry name" value="Nic_PRibTrfase_pncB"/>
</dbReference>
<protein>
    <recommendedName>
        <fullName evidence="3 9">Nicotinate phosphoribosyltransferase</fullName>
        <ecNumber evidence="3 9">6.3.4.21</ecNumber>
    </recommendedName>
</protein>
<dbReference type="UniPathway" id="UPA00253">
    <property type="reaction ID" value="UER00457"/>
</dbReference>
<dbReference type="EMBL" id="CP018889">
    <property type="protein sequence ID" value="AUI69429.1"/>
    <property type="molecule type" value="Genomic_DNA"/>
</dbReference>